<organism evidence="2 3">
    <name type="scientific">SAR324 cluster bacterium</name>
    <dbReference type="NCBI Taxonomy" id="2024889"/>
    <lineage>
        <taxon>Bacteria</taxon>
        <taxon>Deltaproteobacteria</taxon>
        <taxon>SAR324 cluster</taxon>
    </lineage>
</organism>
<sequence>MKESWTLPEINYMFWLFQTISMLLTSWIVPGFKVVNIFGALLMVAALAFVNAHIWDAALFFEIPNSLTSQALTLIVANSVIFWILVKILPYIEISGLIAPIAAPLIFSVLSIVIGYAGEHVDWLKVFEDAINYINNLKSTLLQSKGQEALSTFNLFI</sequence>
<dbReference type="Pfam" id="PF04020">
    <property type="entry name" value="Phage_holin_4_2"/>
    <property type="match status" value="1"/>
</dbReference>
<accession>A0A7X9IK84</accession>
<keyword evidence="1" id="KW-0472">Membrane</keyword>
<feature type="transmembrane region" description="Helical" evidence="1">
    <location>
        <begin position="97"/>
        <end position="117"/>
    </location>
</feature>
<evidence type="ECO:0000313" key="3">
    <source>
        <dbReference type="Proteomes" id="UP000524246"/>
    </source>
</evidence>
<evidence type="ECO:0000256" key="1">
    <source>
        <dbReference type="SAM" id="Phobius"/>
    </source>
</evidence>
<comment type="caution">
    <text evidence="2">The sequence shown here is derived from an EMBL/GenBank/DDBJ whole genome shotgun (WGS) entry which is preliminary data.</text>
</comment>
<dbReference type="EMBL" id="JAAZON010000032">
    <property type="protein sequence ID" value="NMC61710.1"/>
    <property type="molecule type" value="Genomic_DNA"/>
</dbReference>
<protein>
    <submittedName>
        <fullName evidence="2">Phage holin family protein</fullName>
    </submittedName>
</protein>
<feature type="transmembrane region" description="Helical" evidence="1">
    <location>
        <begin position="37"/>
        <end position="55"/>
    </location>
</feature>
<dbReference type="InterPro" id="IPR007165">
    <property type="entry name" value="Phage_holin_4_2"/>
</dbReference>
<name>A0A7X9IK84_9DELT</name>
<dbReference type="AlphaFoldDB" id="A0A7X9IK84"/>
<evidence type="ECO:0000313" key="2">
    <source>
        <dbReference type="EMBL" id="NMC61710.1"/>
    </source>
</evidence>
<dbReference type="Proteomes" id="UP000524246">
    <property type="component" value="Unassembled WGS sequence"/>
</dbReference>
<keyword evidence="1" id="KW-0812">Transmembrane</keyword>
<feature type="transmembrane region" description="Helical" evidence="1">
    <location>
        <begin position="67"/>
        <end position="85"/>
    </location>
</feature>
<gene>
    <name evidence="2" type="ORF">GYA55_00935</name>
</gene>
<proteinExistence type="predicted"/>
<feature type="transmembrane region" description="Helical" evidence="1">
    <location>
        <begin position="12"/>
        <end position="30"/>
    </location>
</feature>
<keyword evidence="1" id="KW-1133">Transmembrane helix</keyword>
<reference evidence="2 3" key="1">
    <citation type="journal article" date="2020" name="Biotechnol. Biofuels">
        <title>New insights from the biogas microbiome by comprehensive genome-resolved metagenomics of nearly 1600 species originating from multiple anaerobic digesters.</title>
        <authorList>
            <person name="Campanaro S."/>
            <person name="Treu L."/>
            <person name="Rodriguez-R L.M."/>
            <person name="Kovalovszki A."/>
            <person name="Ziels R.M."/>
            <person name="Maus I."/>
            <person name="Zhu X."/>
            <person name="Kougias P.G."/>
            <person name="Basile A."/>
            <person name="Luo G."/>
            <person name="Schluter A."/>
            <person name="Konstantinidis K.T."/>
            <person name="Angelidaki I."/>
        </authorList>
    </citation>
    <scope>NUCLEOTIDE SEQUENCE [LARGE SCALE GENOMIC DNA]</scope>
    <source>
        <strain evidence="2">AS27yjCOA_65</strain>
    </source>
</reference>